<dbReference type="InterPro" id="IPR041481">
    <property type="entry name" value="CSN7_helixI"/>
</dbReference>
<evidence type="ECO:0000256" key="7">
    <source>
        <dbReference type="SAM" id="MobiDB-lite"/>
    </source>
</evidence>
<dbReference type="EMBL" id="CAXLJM020000070">
    <property type="protein sequence ID" value="CAL8126067.1"/>
    <property type="molecule type" value="Genomic_DNA"/>
</dbReference>
<dbReference type="SMART" id="SM00088">
    <property type="entry name" value="PINT"/>
    <property type="match status" value="1"/>
</dbReference>
<keyword evidence="4" id="KW-0963">Cytoplasm</keyword>
<proteinExistence type="inferred from homology"/>
<comment type="similarity">
    <text evidence="3">Belongs to the CSN7/EIF3M family. CSN7 subfamily.</text>
</comment>
<dbReference type="Pfam" id="PF01399">
    <property type="entry name" value="PCI"/>
    <property type="match status" value="1"/>
</dbReference>
<dbReference type="PANTHER" id="PTHR15350:SF5">
    <property type="entry name" value="COP9 SIGNALOSOME COMPLEX SUBUNIT 7"/>
    <property type="match status" value="1"/>
</dbReference>
<evidence type="ECO:0000256" key="2">
    <source>
        <dbReference type="ARBA" id="ARBA00004496"/>
    </source>
</evidence>
<feature type="region of interest" description="Disordered" evidence="7">
    <location>
        <begin position="223"/>
        <end position="266"/>
    </location>
</feature>
<keyword evidence="5" id="KW-0736">Signalosome</keyword>
<gene>
    <name evidence="9" type="ORF">ODALV1_LOCUS21250</name>
</gene>
<accession>A0ABP1REU9</accession>
<dbReference type="Proteomes" id="UP001642540">
    <property type="component" value="Unassembled WGS sequence"/>
</dbReference>
<evidence type="ECO:0000256" key="5">
    <source>
        <dbReference type="ARBA" id="ARBA00022790"/>
    </source>
</evidence>
<protein>
    <recommendedName>
        <fullName evidence="8">PCI domain-containing protein</fullName>
    </recommendedName>
</protein>
<evidence type="ECO:0000256" key="1">
    <source>
        <dbReference type="ARBA" id="ARBA00004123"/>
    </source>
</evidence>
<evidence type="ECO:0000313" key="10">
    <source>
        <dbReference type="Proteomes" id="UP001642540"/>
    </source>
</evidence>
<comment type="subcellular location">
    <subcellularLocation>
        <location evidence="2">Cytoplasm</location>
    </subcellularLocation>
    <subcellularLocation>
        <location evidence="1">Nucleus</location>
    </subcellularLocation>
</comment>
<dbReference type="InterPro" id="IPR000717">
    <property type="entry name" value="PCI_dom"/>
</dbReference>
<sequence>MIGENKHHQGGSNPMEQFVLLAKTAKGAAAAELVKQALETPGVYVFSELLDMPCIKDLAGEHKQQWELLNIFAFGTLKDYMEKRAQNLVPDLSCGQRKKLQYLTIVTLSEREKCIPYQTLQNELDISNVRQLEDLIIEAIYAEIIQGKLDQSRGFLEIDTTIGRDIRKDDIPVITNTLESWCDACENMLVALQNQIERANTEKSQKMQRKDALEQEVANLKKTVKSHSQDADDVMADSREAMGVEKTPSKKMIKKGIRGSSKLFNK</sequence>
<dbReference type="Pfam" id="PF22061">
    <property type="entry name" value="CSN7_HB_subdom"/>
    <property type="match status" value="1"/>
</dbReference>
<evidence type="ECO:0000256" key="3">
    <source>
        <dbReference type="ARBA" id="ARBA00008482"/>
    </source>
</evidence>
<keyword evidence="10" id="KW-1185">Reference proteome</keyword>
<dbReference type="PANTHER" id="PTHR15350">
    <property type="entry name" value="COP9 SIGNALOSOME COMPLEX SUBUNIT 7/DENDRITIC CELL PROTEIN GA17"/>
    <property type="match status" value="1"/>
</dbReference>
<organism evidence="9 10">
    <name type="scientific">Orchesella dallaii</name>
    <dbReference type="NCBI Taxonomy" id="48710"/>
    <lineage>
        <taxon>Eukaryota</taxon>
        <taxon>Metazoa</taxon>
        <taxon>Ecdysozoa</taxon>
        <taxon>Arthropoda</taxon>
        <taxon>Hexapoda</taxon>
        <taxon>Collembola</taxon>
        <taxon>Entomobryomorpha</taxon>
        <taxon>Entomobryoidea</taxon>
        <taxon>Orchesellidae</taxon>
        <taxon>Orchesellinae</taxon>
        <taxon>Orchesella</taxon>
    </lineage>
</organism>
<evidence type="ECO:0000256" key="6">
    <source>
        <dbReference type="ARBA" id="ARBA00023242"/>
    </source>
</evidence>
<keyword evidence="6" id="KW-0539">Nucleus</keyword>
<reference evidence="9 10" key="1">
    <citation type="submission" date="2024-08" db="EMBL/GenBank/DDBJ databases">
        <authorList>
            <person name="Cucini C."/>
            <person name="Frati F."/>
        </authorList>
    </citation>
    <scope>NUCLEOTIDE SEQUENCE [LARGE SCALE GENOMIC DNA]</scope>
</reference>
<evidence type="ECO:0000259" key="8">
    <source>
        <dbReference type="PROSITE" id="PS50250"/>
    </source>
</evidence>
<evidence type="ECO:0000256" key="4">
    <source>
        <dbReference type="ARBA" id="ARBA00022490"/>
    </source>
</evidence>
<comment type="caution">
    <text evidence="9">The sequence shown here is derived from an EMBL/GenBank/DDBJ whole genome shotgun (WGS) entry which is preliminary data.</text>
</comment>
<dbReference type="Pfam" id="PF18392">
    <property type="entry name" value="CSN7a_helixI"/>
    <property type="match status" value="1"/>
</dbReference>
<dbReference type="InterPro" id="IPR045237">
    <property type="entry name" value="COPS7/eIF3m"/>
</dbReference>
<evidence type="ECO:0000313" key="9">
    <source>
        <dbReference type="EMBL" id="CAL8126067.1"/>
    </source>
</evidence>
<feature type="domain" description="PCI" evidence="8">
    <location>
        <begin position="1"/>
        <end position="163"/>
    </location>
</feature>
<dbReference type="PROSITE" id="PS50250">
    <property type="entry name" value="PCI"/>
    <property type="match status" value="1"/>
</dbReference>
<name>A0ABP1REU9_9HEXA</name>